<organism evidence="1 2">
    <name type="scientific">Escherichia coli</name>
    <dbReference type="NCBI Taxonomy" id="562"/>
    <lineage>
        <taxon>Bacteria</taxon>
        <taxon>Pseudomonadati</taxon>
        <taxon>Pseudomonadota</taxon>
        <taxon>Gammaproteobacteria</taxon>
        <taxon>Enterobacterales</taxon>
        <taxon>Enterobacteriaceae</taxon>
        <taxon>Escherichia</taxon>
    </lineage>
</organism>
<reference evidence="1 2" key="1">
    <citation type="submission" date="2018-06" db="EMBL/GenBank/DDBJ databases">
        <authorList>
            <consortium name="Pathogen Informatics"/>
            <person name="Doyle S."/>
        </authorList>
    </citation>
    <scope>NUCLEOTIDE SEQUENCE [LARGE SCALE GENOMIC DNA]</scope>
    <source>
        <strain evidence="1 2">NCTC8622</strain>
    </source>
</reference>
<evidence type="ECO:0000313" key="1">
    <source>
        <dbReference type="EMBL" id="STI87784.1"/>
    </source>
</evidence>
<accession>A0A0K3Z2N1</accession>
<dbReference type="AlphaFoldDB" id="A0A0K3Z2N1"/>
<sequence length="63" mass="7257">MKTPLNILEEVAAQIKENTSMLEFIFKNSPDSGETDDYLCCLIRSMNKTCEMAYAYIDTLRNE</sequence>
<dbReference type="Proteomes" id="UP000254079">
    <property type="component" value="Unassembled WGS sequence"/>
</dbReference>
<dbReference type="EMBL" id="UGCP01000002">
    <property type="protein sequence ID" value="STI87784.1"/>
    <property type="molecule type" value="Genomic_DNA"/>
</dbReference>
<protein>
    <submittedName>
        <fullName evidence="1">Uncharacterized protein</fullName>
    </submittedName>
</protein>
<evidence type="ECO:0000313" key="2">
    <source>
        <dbReference type="Proteomes" id="UP000254079"/>
    </source>
</evidence>
<name>A0A0K3Z2N1_ECOLX</name>
<proteinExistence type="predicted"/>
<dbReference type="RefSeq" id="WP_000856702.1">
    <property type="nucleotide sequence ID" value="NZ_CYAG01000054.1"/>
</dbReference>
<gene>
    <name evidence="1" type="ORF">NCTC8622_06962</name>
</gene>